<keyword evidence="2" id="KW-1185">Reference proteome</keyword>
<comment type="caution">
    <text evidence="1">The sequence shown here is derived from an EMBL/GenBank/DDBJ whole genome shotgun (WGS) entry which is preliminary data.</text>
</comment>
<sequence length="1107" mass="121588">MPTLSLSPPTLPPSSSSAAPARGSPAGGAPLSPPFLPELPSDRPTPPRLSRISSLPLTPALRSTRVFLSTVLQRFDQQTDENWLLTVGCTVPGAWILHYGVSYVDDVGSEWDQPPTEMRPPGSVPIKDYAMETPPEKSSTMADGADCYEVNICVPSNSSIAAINFVLKDVETGAWYQHRGRDFKVPLVNCVSDESNLVGANRGFGALGQLSNILLKTEASHEKSESSSCLSSESEEVRCIEGFYEEILLVKEVPVQNSVNVSVRNSPDNSKTLVYLETDLPGDVIVHWGICRGDSTTWEIPSAPQPAETTAFKNKALRTLLQPKQQGNGSWGMFTGNQNLVRDISSEKRRTVKTKEAQDSILQEIEKLAAEAYNIFRSAAPTFTEEAPVTEESIPSNISSGTGTGYEILCQGFNLESHKSDRWYMELKDRTSELSALGFTIIWLPPPTDSVSPEGYMPRDLYNLNSRYGTLDQLKVLVNKFHEVNIKVLGDVVLNHRCAQYKNSNGVWNIFGGKLNWDDRAVVADDPHFHGRGNKSSGDNFHAAPNINHSQDFVRKDIKEWLCWLRDEIGYDGWRLDFVRGFWGGYVKDYLDASDPYFAVGGVLGFTSLYIRRGGPHNQDAHRQRIINWINATNGTAGAFDVTTKGATRGILWRRDQKGKPPGVVGWWPSRAVTFIENHDTGSTQGHWRFPSGKEMQGYAYILTHPGTPAVFYDHIFSHYQSEISSLISLRNRNRIHCRSTVKIVTAERDVYAAIVDEKVAVKIGPGHFEPADRHQRWSVAFEGKDYKVPDLLFRSRVGTGKGLSSGLHSLWNLFLLLLLVVVVVVVVRSIMVKGPGLYTDIGKKARDLLYKDYVSDQKFTLTTYTTNGVALTATGIKKGELVLGDVSTQLKNKNITTDVKVDTNSNVITTITVDEPAPGLKTIFSFILPDQKSGKVELQYQHEYAGISTGIGLTASPLVNFSGVVGNNSLALGTDVSFDTASGNFTKCNAGLTCVYDDLIASLTVNDKGDRVTASYYHLVSPLSNTAVGAEMSHSFSSNENTLTIGTQHALDPLTLVKARVNNCGRASAVIQHEFLPKSLFTISGEVDTRAIDKSAKIGLALALKP</sequence>
<evidence type="ECO:0000313" key="1">
    <source>
        <dbReference type="EMBL" id="KAI4382546.1"/>
    </source>
</evidence>
<evidence type="ECO:0000313" key="2">
    <source>
        <dbReference type="Proteomes" id="UP001057402"/>
    </source>
</evidence>
<reference evidence="2" key="1">
    <citation type="journal article" date="2023" name="Front. Plant Sci.">
        <title>Chromosomal-level genome assembly of Melastoma candidum provides insights into trichome evolution.</title>
        <authorList>
            <person name="Zhong Y."/>
            <person name="Wu W."/>
            <person name="Sun C."/>
            <person name="Zou P."/>
            <person name="Liu Y."/>
            <person name="Dai S."/>
            <person name="Zhou R."/>
        </authorList>
    </citation>
    <scope>NUCLEOTIDE SEQUENCE [LARGE SCALE GENOMIC DNA]</scope>
</reference>
<accession>A0ACB9RTN3</accession>
<dbReference type="Proteomes" id="UP001057402">
    <property type="component" value="Chromosome 3"/>
</dbReference>
<dbReference type="EMBL" id="CM042882">
    <property type="protein sequence ID" value="KAI4382546.1"/>
    <property type="molecule type" value="Genomic_DNA"/>
</dbReference>
<proteinExistence type="predicted"/>
<gene>
    <name evidence="1" type="ORF">MLD38_008499</name>
</gene>
<protein>
    <submittedName>
        <fullName evidence="1">Uncharacterized protein</fullName>
    </submittedName>
</protein>
<name>A0ACB9RTN3_9MYRT</name>
<organism evidence="1 2">
    <name type="scientific">Melastoma candidum</name>
    <dbReference type="NCBI Taxonomy" id="119954"/>
    <lineage>
        <taxon>Eukaryota</taxon>
        <taxon>Viridiplantae</taxon>
        <taxon>Streptophyta</taxon>
        <taxon>Embryophyta</taxon>
        <taxon>Tracheophyta</taxon>
        <taxon>Spermatophyta</taxon>
        <taxon>Magnoliopsida</taxon>
        <taxon>eudicotyledons</taxon>
        <taxon>Gunneridae</taxon>
        <taxon>Pentapetalae</taxon>
        <taxon>rosids</taxon>
        <taxon>malvids</taxon>
        <taxon>Myrtales</taxon>
        <taxon>Melastomataceae</taxon>
        <taxon>Melastomatoideae</taxon>
        <taxon>Melastomateae</taxon>
        <taxon>Melastoma</taxon>
    </lineage>
</organism>